<evidence type="ECO:0000313" key="1">
    <source>
        <dbReference type="EMBL" id="SOQ41563.1"/>
    </source>
</evidence>
<dbReference type="EMBL" id="ODYU01003163">
    <property type="protein sequence ID" value="SOQ41563.1"/>
    <property type="molecule type" value="Genomic_DNA"/>
</dbReference>
<organism evidence="1">
    <name type="scientific">Spodoptera frugiperda</name>
    <name type="common">Fall armyworm</name>
    <dbReference type="NCBI Taxonomy" id="7108"/>
    <lineage>
        <taxon>Eukaryota</taxon>
        <taxon>Metazoa</taxon>
        <taxon>Ecdysozoa</taxon>
        <taxon>Arthropoda</taxon>
        <taxon>Hexapoda</taxon>
        <taxon>Insecta</taxon>
        <taxon>Pterygota</taxon>
        <taxon>Neoptera</taxon>
        <taxon>Endopterygota</taxon>
        <taxon>Lepidoptera</taxon>
        <taxon>Glossata</taxon>
        <taxon>Ditrysia</taxon>
        <taxon>Noctuoidea</taxon>
        <taxon>Noctuidae</taxon>
        <taxon>Amphipyrinae</taxon>
        <taxon>Spodoptera</taxon>
    </lineage>
</organism>
<name>A0A2H1VL64_SPOFR</name>
<sequence>MKHTKLIENNSILKYNYFELRQTSFWAKYEAGGSSTYWNNECAVEAPYSRFLQSRFHYSRIKKMRPNSYIRGLRFLYSRIESKYRCIT</sequence>
<accession>A0A2H1VL64</accession>
<gene>
    <name evidence="1" type="ORF">SFRICE_040052</name>
</gene>
<proteinExistence type="predicted"/>
<reference evidence="1" key="1">
    <citation type="submission" date="2016-07" db="EMBL/GenBank/DDBJ databases">
        <authorList>
            <person name="Bretaudeau A."/>
        </authorList>
    </citation>
    <scope>NUCLEOTIDE SEQUENCE</scope>
    <source>
        <strain evidence="1">Rice</strain>
        <tissue evidence="1">Whole body</tissue>
    </source>
</reference>
<dbReference type="AlphaFoldDB" id="A0A2H1VL64"/>
<protein>
    <submittedName>
        <fullName evidence="1">SFRICE_040052</fullName>
    </submittedName>
</protein>